<dbReference type="InterPro" id="IPR032675">
    <property type="entry name" value="LRR_dom_sf"/>
</dbReference>
<dbReference type="Proteomes" id="UP000633509">
    <property type="component" value="Unassembled WGS sequence"/>
</dbReference>
<dbReference type="SUPFAM" id="SSF52058">
    <property type="entry name" value="L domain-like"/>
    <property type="match status" value="1"/>
</dbReference>
<dbReference type="Gene3D" id="3.80.10.10">
    <property type="entry name" value="Ribonuclease Inhibitor"/>
    <property type="match status" value="1"/>
</dbReference>
<sequence length="221" mass="24932">MPITDPAVERAIQLQLQRDPPFTEQDLAAVKALAVLSATDISDVPRLTGLRVLHLIGYGGRDLKPLAGMPITLLGVKVSAVSDLTVVAELPRLRRLRARNNAIAELDVLATDGRDFRELDLTGNPLSDHAYHEVVPALRERLPHLRVSDEREWRLPRRLHAAGLPFDYYRDDEGYWLCRPGLEHTAYPDADHLKIEPDELEELLDRDPSEIPELFPVYDTS</sequence>
<proteinExistence type="predicted"/>
<evidence type="ECO:0000313" key="1">
    <source>
        <dbReference type="EMBL" id="MBE1589814.1"/>
    </source>
</evidence>
<evidence type="ECO:0008006" key="3">
    <source>
        <dbReference type="Google" id="ProtNLM"/>
    </source>
</evidence>
<protein>
    <recommendedName>
        <fullName evidence="3">Leucine-rich repeat domain-containing protein</fullName>
    </recommendedName>
</protein>
<accession>A0ABR9MAJ8</accession>
<reference evidence="1 2" key="1">
    <citation type="submission" date="2020-10" db="EMBL/GenBank/DDBJ databases">
        <title>Sequencing the genomes of 1000 actinobacteria strains.</title>
        <authorList>
            <person name="Klenk H.-P."/>
        </authorList>
    </citation>
    <scope>NUCLEOTIDE SEQUENCE [LARGE SCALE GENOMIC DNA]</scope>
    <source>
        <strain evidence="1 2">DSM 43173</strain>
    </source>
</reference>
<dbReference type="EMBL" id="JADBEK010000001">
    <property type="protein sequence ID" value="MBE1589814.1"/>
    <property type="molecule type" value="Genomic_DNA"/>
</dbReference>
<dbReference type="RefSeq" id="WP_192789795.1">
    <property type="nucleotide sequence ID" value="NZ_JADBEK010000001.1"/>
</dbReference>
<comment type="caution">
    <text evidence="1">The sequence shown here is derived from an EMBL/GenBank/DDBJ whole genome shotgun (WGS) entry which is preliminary data.</text>
</comment>
<keyword evidence="2" id="KW-1185">Reference proteome</keyword>
<name>A0ABR9MAJ8_9ACTN</name>
<organism evidence="1 2">
    <name type="scientific">Nonomuraea angiospora</name>
    <dbReference type="NCBI Taxonomy" id="46172"/>
    <lineage>
        <taxon>Bacteria</taxon>
        <taxon>Bacillati</taxon>
        <taxon>Actinomycetota</taxon>
        <taxon>Actinomycetes</taxon>
        <taxon>Streptosporangiales</taxon>
        <taxon>Streptosporangiaceae</taxon>
        <taxon>Nonomuraea</taxon>
    </lineage>
</organism>
<evidence type="ECO:0000313" key="2">
    <source>
        <dbReference type="Proteomes" id="UP000633509"/>
    </source>
</evidence>
<gene>
    <name evidence="1" type="ORF">H4W80_008072</name>
</gene>